<reference evidence="3 4" key="1">
    <citation type="submission" date="2018-05" db="EMBL/GenBank/DDBJ databases">
        <title>Complete Genome Sequence of Methylobacterium sp. 17Sr1-43.</title>
        <authorList>
            <person name="Srinivasan S."/>
        </authorList>
    </citation>
    <scope>NUCLEOTIDE SEQUENCE [LARGE SCALE GENOMIC DNA]</scope>
    <source>
        <strain evidence="3 4">17Sr1-43</strain>
    </source>
</reference>
<dbReference type="Proteomes" id="UP000246058">
    <property type="component" value="Chromosome"/>
</dbReference>
<protein>
    <submittedName>
        <fullName evidence="3">Uncharacterized protein</fullName>
    </submittedName>
</protein>
<evidence type="ECO:0000256" key="2">
    <source>
        <dbReference type="SAM" id="SignalP"/>
    </source>
</evidence>
<proteinExistence type="predicted"/>
<dbReference type="KEGG" id="meti:DK427_05975"/>
<dbReference type="OrthoDB" id="7998583at2"/>
<gene>
    <name evidence="3" type="ORF">DK427_05975</name>
</gene>
<feature type="compositionally biased region" description="Low complexity" evidence="1">
    <location>
        <begin position="69"/>
        <end position="92"/>
    </location>
</feature>
<organism evidence="3 4">
    <name type="scientific">Methylobacterium radiodurans</name>
    <dbReference type="NCBI Taxonomy" id="2202828"/>
    <lineage>
        <taxon>Bacteria</taxon>
        <taxon>Pseudomonadati</taxon>
        <taxon>Pseudomonadota</taxon>
        <taxon>Alphaproteobacteria</taxon>
        <taxon>Hyphomicrobiales</taxon>
        <taxon>Methylobacteriaceae</taxon>
        <taxon>Methylobacterium</taxon>
    </lineage>
</organism>
<dbReference type="EMBL" id="CP029551">
    <property type="protein sequence ID" value="AWN35336.1"/>
    <property type="molecule type" value="Genomic_DNA"/>
</dbReference>
<dbReference type="AlphaFoldDB" id="A0A2U8VPN8"/>
<keyword evidence="2" id="KW-0732">Signal</keyword>
<feature type="region of interest" description="Disordered" evidence="1">
    <location>
        <begin position="36"/>
        <end position="110"/>
    </location>
</feature>
<feature type="chain" id="PRO_5016042805" evidence="2">
    <location>
        <begin position="22"/>
        <end position="125"/>
    </location>
</feature>
<evidence type="ECO:0000313" key="3">
    <source>
        <dbReference type="EMBL" id="AWN35336.1"/>
    </source>
</evidence>
<sequence length="125" mass="12366">MKRNAWLAAALACTLCAPALASPCSQRIDALSKQVRGEATEAISASTSGKETAARREGEGVTGTAGGSDPRAAPADKAAQAGKGGDAAQQAKVALDEARTADSKGDSKGCEAAVARAEQALKAAP</sequence>
<dbReference type="RefSeq" id="WP_109950458.1">
    <property type="nucleotide sequence ID" value="NZ_CP029551.1"/>
</dbReference>
<feature type="signal peptide" evidence="2">
    <location>
        <begin position="1"/>
        <end position="21"/>
    </location>
</feature>
<keyword evidence="4" id="KW-1185">Reference proteome</keyword>
<evidence type="ECO:0000313" key="4">
    <source>
        <dbReference type="Proteomes" id="UP000246058"/>
    </source>
</evidence>
<evidence type="ECO:0000256" key="1">
    <source>
        <dbReference type="SAM" id="MobiDB-lite"/>
    </source>
</evidence>
<name>A0A2U8VPN8_9HYPH</name>
<feature type="compositionally biased region" description="Basic and acidic residues" evidence="1">
    <location>
        <begin position="94"/>
        <end position="109"/>
    </location>
</feature>
<accession>A0A2U8VPN8</accession>